<dbReference type="OrthoDB" id="1298252at2759"/>
<dbReference type="InterPro" id="IPR006566">
    <property type="entry name" value="FBD"/>
</dbReference>
<dbReference type="SUPFAM" id="SSF52047">
    <property type="entry name" value="RNI-like"/>
    <property type="match status" value="1"/>
</dbReference>
<dbReference type="AlphaFoldDB" id="A0A8B8MF55"/>
<dbReference type="Pfam" id="PF24758">
    <property type="entry name" value="LRR_At5g56370"/>
    <property type="match status" value="1"/>
</dbReference>
<organism evidence="2 3">
    <name type="scientific">Abrus precatorius</name>
    <name type="common">Indian licorice</name>
    <name type="synonym">Glycine abrus</name>
    <dbReference type="NCBI Taxonomy" id="3816"/>
    <lineage>
        <taxon>Eukaryota</taxon>
        <taxon>Viridiplantae</taxon>
        <taxon>Streptophyta</taxon>
        <taxon>Embryophyta</taxon>
        <taxon>Tracheophyta</taxon>
        <taxon>Spermatophyta</taxon>
        <taxon>Magnoliopsida</taxon>
        <taxon>eudicotyledons</taxon>
        <taxon>Gunneridae</taxon>
        <taxon>Pentapetalae</taxon>
        <taxon>rosids</taxon>
        <taxon>fabids</taxon>
        <taxon>Fabales</taxon>
        <taxon>Fabaceae</taxon>
        <taxon>Papilionoideae</taxon>
        <taxon>50 kb inversion clade</taxon>
        <taxon>NPAAA clade</taxon>
        <taxon>indigoferoid/millettioid clade</taxon>
        <taxon>Abreae</taxon>
        <taxon>Abrus</taxon>
    </lineage>
</organism>
<dbReference type="GeneID" id="113872777"/>
<dbReference type="InterPro" id="IPR055411">
    <property type="entry name" value="LRR_FXL15/At3g58940/PEG3-like"/>
</dbReference>
<reference evidence="3" key="2">
    <citation type="submission" date="2025-08" db="UniProtKB">
        <authorList>
            <consortium name="RefSeq"/>
        </authorList>
    </citation>
    <scope>IDENTIFICATION</scope>
    <source>
        <tissue evidence="3">Young leaves</tissue>
    </source>
</reference>
<accession>A0A8B8MF55</accession>
<dbReference type="PANTHER" id="PTHR31900">
    <property type="entry name" value="F-BOX/RNI SUPERFAMILY PROTEIN-RELATED"/>
    <property type="match status" value="1"/>
</dbReference>
<proteinExistence type="predicted"/>
<feature type="domain" description="F-box" evidence="1">
    <location>
        <begin position="34"/>
        <end position="70"/>
    </location>
</feature>
<protein>
    <submittedName>
        <fullName evidence="3">F-box/LRR-repeat protein At3g26922-like isoform X1</fullName>
    </submittedName>
</protein>
<dbReference type="InterPro" id="IPR036047">
    <property type="entry name" value="F-box-like_dom_sf"/>
</dbReference>
<dbReference type="PROSITE" id="PS50181">
    <property type="entry name" value="FBOX"/>
    <property type="match status" value="1"/>
</dbReference>
<dbReference type="InterPro" id="IPR050232">
    <property type="entry name" value="FBL13/AtMIF1-like"/>
</dbReference>
<reference evidence="2" key="1">
    <citation type="journal article" date="2019" name="Toxins">
        <title>Detection of Abrin-Like and Prepropulchellin-Like Toxin Genes and Transcripts Using Whole Genome Sequencing and Full-Length Transcript Sequencing of Abrus precatorius.</title>
        <authorList>
            <person name="Hovde B.T."/>
            <person name="Daligault H.E."/>
            <person name="Hanschen E.R."/>
            <person name="Kunde Y.A."/>
            <person name="Johnson M.B."/>
            <person name="Starkenburg S.R."/>
            <person name="Johnson S.L."/>
        </authorList>
    </citation>
    <scope>NUCLEOTIDE SEQUENCE [LARGE SCALE GENOMIC DNA]</scope>
</reference>
<gene>
    <name evidence="3" type="primary">LOC113872777</name>
</gene>
<dbReference type="InterPro" id="IPR032675">
    <property type="entry name" value="LRR_dom_sf"/>
</dbReference>
<dbReference type="Proteomes" id="UP000694853">
    <property type="component" value="Unplaced"/>
</dbReference>
<evidence type="ECO:0000259" key="1">
    <source>
        <dbReference type="PROSITE" id="PS50181"/>
    </source>
</evidence>
<keyword evidence="2" id="KW-1185">Reference proteome</keyword>
<name>A0A8B8MF55_ABRPR</name>
<evidence type="ECO:0000313" key="3">
    <source>
        <dbReference type="RefSeq" id="XP_027366392.1"/>
    </source>
</evidence>
<dbReference type="InterPro" id="IPR053781">
    <property type="entry name" value="F-box_AtFBL13-like"/>
</dbReference>
<dbReference type="Pfam" id="PF08387">
    <property type="entry name" value="FBD"/>
    <property type="match status" value="1"/>
</dbReference>
<sequence length="492" mass="55617">MCNRVAISSMDASSLISNKKHRNPHDREGKNESGIRICDLPDPILQLIISSLPTKEAVRTSVLSKRWEYLWMGISKIKLREGAPEKRQQFVDFVRRLLVDCDCSNLTKFSLSCKVGDGASEVNEWLRGFINPQIQELNLSFEGIEEPLVFPDHLFACATLTKFELSMQHIFKLPSSILFESLRILSLVYITFPDYSSTQRLFSGCPSLEELSLVNCNWVNVESVCISSPVLQKLMITEWREEDDDKFDEDDDIGGQNVSNCCNVVIVGTNLKSFSYDGHFCNDYFLYSSTSVINASIEVHALDFSDEDWESDVGYSVFKLLKALSNVERLSISEIALLAIDSTASLLGYLPLFCNLAELEVSGAASPIRLSCEAMLTILRNSPCLQVVHFHMGGVSLPKNCANNNHIMDPLPVCFKTNLKTIKIYCFSGSDDELNAIKFLLQEASVLDKIYIYCSSFEFDSPAESKRLKKLYKQIVRFPRESMDCKIILKYF</sequence>
<dbReference type="Pfam" id="PF00646">
    <property type="entry name" value="F-box"/>
    <property type="match status" value="1"/>
</dbReference>
<dbReference type="InterPro" id="IPR001810">
    <property type="entry name" value="F-box_dom"/>
</dbReference>
<dbReference type="KEGG" id="aprc:113872777"/>
<dbReference type="PANTHER" id="PTHR31900:SF30">
    <property type="entry name" value="SUPERFAMILY PROTEIN, PUTATIVE-RELATED"/>
    <property type="match status" value="1"/>
</dbReference>
<dbReference type="SUPFAM" id="SSF81383">
    <property type="entry name" value="F-box domain"/>
    <property type="match status" value="1"/>
</dbReference>
<dbReference type="Gene3D" id="3.80.10.10">
    <property type="entry name" value="Ribonuclease Inhibitor"/>
    <property type="match status" value="1"/>
</dbReference>
<evidence type="ECO:0000313" key="2">
    <source>
        <dbReference type="Proteomes" id="UP000694853"/>
    </source>
</evidence>
<dbReference type="CDD" id="cd22160">
    <property type="entry name" value="F-box_AtFBL13-like"/>
    <property type="match status" value="1"/>
</dbReference>
<dbReference type="RefSeq" id="XP_027366392.1">
    <property type="nucleotide sequence ID" value="XM_027510591.1"/>
</dbReference>